<dbReference type="Proteomes" id="UP000885847">
    <property type="component" value="Unassembled WGS sequence"/>
</dbReference>
<gene>
    <name evidence="1" type="ORF">ENF18_06465</name>
</gene>
<reference evidence="1" key="1">
    <citation type="journal article" date="2020" name="mSystems">
        <title>Genome- and Community-Level Interaction Insights into Carbon Utilization and Element Cycling Functions of Hydrothermarchaeota in Hydrothermal Sediment.</title>
        <authorList>
            <person name="Zhou Z."/>
            <person name="Liu Y."/>
            <person name="Xu W."/>
            <person name="Pan J."/>
            <person name="Luo Z.H."/>
            <person name="Li M."/>
        </authorList>
    </citation>
    <scope>NUCLEOTIDE SEQUENCE [LARGE SCALE GENOMIC DNA]</scope>
    <source>
        <strain evidence="1">HyVt-102</strain>
    </source>
</reference>
<evidence type="ECO:0008006" key="2">
    <source>
        <dbReference type="Google" id="ProtNLM"/>
    </source>
</evidence>
<dbReference type="GO" id="GO:0030288">
    <property type="term" value="C:outer membrane-bounded periplasmic space"/>
    <property type="evidence" value="ECO:0007669"/>
    <property type="project" value="InterPro"/>
</dbReference>
<proteinExistence type="predicted"/>
<comment type="caution">
    <text evidence="1">The sequence shown here is derived from an EMBL/GenBank/DDBJ whole genome shotgun (WGS) entry which is preliminary data.</text>
</comment>
<dbReference type="AlphaFoldDB" id="A0A7C0VE17"/>
<dbReference type="EMBL" id="DQWE01000304">
    <property type="protein sequence ID" value="HDI83418.1"/>
    <property type="molecule type" value="Genomic_DNA"/>
</dbReference>
<organism evidence="1">
    <name type="scientific">candidate division WOR-3 bacterium</name>
    <dbReference type="NCBI Taxonomy" id="2052148"/>
    <lineage>
        <taxon>Bacteria</taxon>
        <taxon>Bacteria division WOR-3</taxon>
    </lineage>
</organism>
<evidence type="ECO:0000313" key="1">
    <source>
        <dbReference type="EMBL" id="HDI83418.1"/>
    </source>
</evidence>
<accession>A0A7C0VE17</accession>
<dbReference type="Pfam" id="PF03783">
    <property type="entry name" value="CsgG"/>
    <property type="match status" value="1"/>
</dbReference>
<dbReference type="Gene3D" id="3.40.50.10610">
    <property type="entry name" value="ABC-type transport auxiliary lipoprotein component"/>
    <property type="match status" value="1"/>
</dbReference>
<dbReference type="InterPro" id="IPR005534">
    <property type="entry name" value="Curli_assmbl/transp-comp_CsgG"/>
</dbReference>
<name>A0A7C0VE17_UNCW3</name>
<sequence length="261" mass="29271">MMLLLLIALDTLTVAVADFENLGGIEESYANAFPSMLTTSLSKYEGIKVLERESLRKALEEFRIQTLSGIDPDAFRKLGDWLGADGIVTGSFTVIDGAIRVDARLIDTKTGIVLTGVSYTSGNKEQIPDSIASLITSSLHMDESKGEGTVEIYFRLTYSPLATGKIFHQIVRLYIDGVYMGTSPPVRDVNKWVKIFALKLKPDRNYRIKLEHGYVEKGKWLGPYDMQPETFNISLKPGEIHTIKYEFVKGGIKDFFKFINR</sequence>
<protein>
    <recommendedName>
        <fullName evidence="2">FlgO domain-containing protein</fullName>
    </recommendedName>
</protein>